<sequence length="43" mass="4970">MSGRRTKMRSVQIDRRVRNLEILGLVLVLLVTMVLVWKAMTSV</sequence>
<dbReference type="EMBL" id="JACCBG010000001">
    <property type="protein sequence ID" value="NYD40474.1"/>
    <property type="molecule type" value="Genomic_DNA"/>
</dbReference>
<accession>A0A7Y9E3E2</accession>
<evidence type="ECO:0000313" key="2">
    <source>
        <dbReference type="EMBL" id="NYD40474.1"/>
    </source>
</evidence>
<dbReference type="RefSeq" id="WP_281380814.1">
    <property type="nucleotide sequence ID" value="NZ_JACCBG010000001.1"/>
</dbReference>
<evidence type="ECO:0000256" key="1">
    <source>
        <dbReference type="SAM" id="Phobius"/>
    </source>
</evidence>
<protein>
    <submittedName>
        <fullName evidence="2">Uncharacterized protein</fullName>
    </submittedName>
</protein>
<evidence type="ECO:0000313" key="3">
    <source>
        <dbReference type="Proteomes" id="UP000535511"/>
    </source>
</evidence>
<proteinExistence type="predicted"/>
<keyword evidence="1" id="KW-0472">Membrane</keyword>
<comment type="caution">
    <text evidence="2">The sequence shown here is derived from an EMBL/GenBank/DDBJ whole genome shotgun (WGS) entry which is preliminary data.</text>
</comment>
<reference evidence="2 3" key="1">
    <citation type="submission" date="2020-07" db="EMBL/GenBank/DDBJ databases">
        <title>Sequencing the genomes of 1000 actinobacteria strains.</title>
        <authorList>
            <person name="Klenk H.-P."/>
        </authorList>
    </citation>
    <scope>NUCLEOTIDE SEQUENCE [LARGE SCALE GENOMIC DNA]</scope>
    <source>
        <strain evidence="2 3">DSM 21350</strain>
    </source>
</reference>
<dbReference type="Proteomes" id="UP000535511">
    <property type="component" value="Unassembled WGS sequence"/>
</dbReference>
<keyword evidence="3" id="KW-1185">Reference proteome</keyword>
<name>A0A7Y9E3E2_9ACTN</name>
<keyword evidence="1" id="KW-1133">Transmembrane helix</keyword>
<feature type="transmembrane region" description="Helical" evidence="1">
    <location>
        <begin position="20"/>
        <end position="40"/>
    </location>
</feature>
<dbReference type="AlphaFoldDB" id="A0A7Y9E3E2"/>
<organism evidence="2 3">
    <name type="scientific">Nocardioides panaciterrulae</name>
    <dbReference type="NCBI Taxonomy" id="661492"/>
    <lineage>
        <taxon>Bacteria</taxon>
        <taxon>Bacillati</taxon>
        <taxon>Actinomycetota</taxon>
        <taxon>Actinomycetes</taxon>
        <taxon>Propionibacteriales</taxon>
        <taxon>Nocardioidaceae</taxon>
        <taxon>Nocardioides</taxon>
    </lineage>
</organism>
<gene>
    <name evidence="2" type="ORF">BJZ21_000557</name>
</gene>
<keyword evidence="1" id="KW-0812">Transmembrane</keyword>